<proteinExistence type="predicted"/>
<evidence type="ECO:0000313" key="2">
    <source>
        <dbReference type="EMBL" id="RCR67443.1"/>
    </source>
</evidence>
<sequence length="246" mass="28374">MDTSYIWHLFYLHRKKSIALGLLLAMLSPNLQAQSSMRYRRIHLEGYDDKTIRYGFLFAAPVTRFNIKYSDAYVSSDSAHQLYSPSKVGFRVGFVMNTILSEHFDVRITPAVSLYSRSVEYKYPGGTGKKEVRESTWLEFPVLLKYKSKRRMNSRMYVVGGGSLGIETNVRRREVAGSSRLLTKNRDLTVEYGVGFEQFFEFFKFAPEIRFSHGLVNLFEPVQGNAANIGIQKLRTHTITLYLTFE</sequence>
<gene>
    <name evidence="2" type="ORF">DUE52_21820</name>
</gene>
<dbReference type="OrthoDB" id="1467485at2"/>
<name>A0A368JLL0_9BACT</name>
<keyword evidence="3" id="KW-1185">Reference proteome</keyword>
<dbReference type="EMBL" id="QOWE01000019">
    <property type="protein sequence ID" value="RCR67443.1"/>
    <property type="molecule type" value="Genomic_DNA"/>
</dbReference>
<reference evidence="2 3" key="1">
    <citation type="submission" date="2018-07" db="EMBL/GenBank/DDBJ databases">
        <title>Genome analysis of Larkinella rosea.</title>
        <authorList>
            <person name="Zhou Z."/>
            <person name="Wang G."/>
        </authorList>
    </citation>
    <scope>NUCLEOTIDE SEQUENCE [LARGE SCALE GENOMIC DNA]</scope>
    <source>
        <strain evidence="3">zzj9</strain>
    </source>
</reference>
<accession>A0A368JLL0</accession>
<dbReference type="InterPro" id="IPR025665">
    <property type="entry name" value="Beta-barrel_OMP_2"/>
</dbReference>
<feature type="domain" description="Outer membrane protein beta-barrel" evidence="1">
    <location>
        <begin position="32"/>
        <end position="220"/>
    </location>
</feature>
<dbReference type="AlphaFoldDB" id="A0A368JLL0"/>
<dbReference type="RefSeq" id="WP_114408178.1">
    <property type="nucleotide sequence ID" value="NZ_QOWE01000019.1"/>
</dbReference>
<evidence type="ECO:0000259" key="1">
    <source>
        <dbReference type="Pfam" id="PF13568"/>
    </source>
</evidence>
<evidence type="ECO:0000313" key="3">
    <source>
        <dbReference type="Proteomes" id="UP000253383"/>
    </source>
</evidence>
<protein>
    <submittedName>
        <fullName evidence="2">PorT family protein</fullName>
    </submittedName>
</protein>
<organism evidence="2 3">
    <name type="scientific">Larkinella punicea</name>
    <dbReference type="NCBI Taxonomy" id="2315727"/>
    <lineage>
        <taxon>Bacteria</taxon>
        <taxon>Pseudomonadati</taxon>
        <taxon>Bacteroidota</taxon>
        <taxon>Cytophagia</taxon>
        <taxon>Cytophagales</taxon>
        <taxon>Spirosomataceae</taxon>
        <taxon>Larkinella</taxon>
    </lineage>
</organism>
<comment type="caution">
    <text evidence="2">The sequence shown here is derived from an EMBL/GenBank/DDBJ whole genome shotgun (WGS) entry which is preliminary data.</text>
</comment>
<dbReference type="Pfam" id="PF13568">
    <property type="entry name" value="OMP_b-brl_2"/>
    <property type="match status" value="1"/>
</dbReference>
<dbReference type="Proteomes" id="UP000253383">
    <property type="component" value="Unassembled WGS sequence"/>
</dbReference>